<dbReference type="EMBL" id="GL377585">
    <property type="protein sequence ID" value="EFJ26233.1"/>
    <property type="molecule type" value="Genomic_DNA"/>
</dbReference>
<evidence type="ECO:0008006" key="6">
    <source>
        <dbReference type="Google" id="ProtNLM"/>
    </source>
</evidence>
<sequence>MRFFLTEHQAINVYAQRLQSCGIARDLFLGREIHGQIVRSGLSRDRYLANRLIDMYGKCGNLDQAQRVFHGLRNPNLYSWSILLAAYAQNGAAGHSIQALELLDRMLLEGLMPDSLTFVGIFSGFNHVGQMDLARQCFRSMSTDFAIAPILEHYCCMIGVFGRVGEMGDARDLFESMPFEPTSIAWNTILGCCNIHSDLLRCNQAIQSSVPATFVLLSNMFLGRI</sequence>
<gene>
    <name evidence="4" type="ORF">SELMODRAFT_98177</name>
</gene>
<comment type="similarity">
    <text evidence="2">Belongs to the PPR family. PCMP-E subfamily.</text>
</comment>
<proteinExistence type="inferred from homology"/>
<dbReference type="HOGENOM" id="CLU_002706_0_0_1"/>
<dbReference type="NCBIfam" id="TIGR00756">
    <property type="entry name" value="PPR"/>
    <property type="match status" value="1"/>
</dbReference>
<accession>D8RPC5</accession>
<evidence type="ECO:0000313" key="5">
    <source>
        <dbReference type="Proteomes" id="UP000001514"/>
    </source>
</evidence>
<dbReference type="PANTHER" id="PTHR47926:SF533">
    <property type="entry name" value="DYW DOMAIN-CONTAINING PROTEIN"/>
    <property type="match status" value="1"/>
</dbReference>
<dbReference type="KEGG" id="smo:SELMODRAFT_98177"/>
<dbReference type="Pfam" id="PF01535">
    <property type="entry name" value="PPR"/>
    <property type="match status" value="3"/>
</dbReference>
<dbReference type="InterPro" id="IPR046960">
    <property type="entry name" value="PPR_At4g14850-like_plant"/>
</dbReference>
<organism evidence="5">
    <name type="scientific">Selaginella moellendorffii</name>
    <name type="common">Spikemoss</name>
    <dbReference type="NCBI Taxonomy" id="88036"/>
    <lineage>
        <taxon>Eukaryota</taxon>
        <taxon>Viridiplantae</taxon>
        <taxon>Streptophyta</taxon>
        <taxon>Embryophyta</taxon>
        <taxon>Tracheophyta</taxon>
        <taxon>Lycopodiopsida</taxon>
        <taxon>Selaginellales</taxon>
        <taxon>Selaginellaceae</taxon>
        <taxon>Selaginella</taxon>
    </lineage>
</organism>
<evidence type="ECO:0000256" key="1">
    <source>
        <dbReference type="ARBA" id="ARBA00022737"/>
    </source>
</evidence>
<dbReference type="GO" id="GO:0009451">
    <property type="term" value="P:RNA modification"/>
    <property type="evidence" value="ECO:0007669"/>
    <property type="project" value="InterPro"/>
</dbReference>
<keyword evidence="5" id="KW-1185">Reference proteome</keyword>
<name>D8RPC5_SELML</name>
<dbReference type="GO" id="GO:0003723">
    <property type="term" value="F:RNA binding"/>
    <property type="evidence" value="ECO:0007669"/>
    <property type="project" value="InterPro"/>
</dbReference>
<dbReference type="Gene3D" id="1.25.40.10">
    <property type="entry name" value="Tetratricopeptide repeat domain"/>
    <property type="match status" value="2"/>
</dbReference>
<dbReference type="Proteomes" id="UP000001514">
    <property type="component" value="Unassembled WGS sequence"/>
</dbReference>
<evidence type="ECO:0000256" key="3">
    <source>
        <dbReference type="PROSITE-ProRule" id="PRU00708"/>
    </source>
</evidence>
<evidence type="ECO:0000313" key="4">
    <source>
        <dbReference type="EMBL" id="EFJ26233.1"/>
    </source>
</evidence>
<reference evidence="4 5" key="1">
    <citation type="journal article" date="2011" name="Science">
        <title>The Selaginella genome identifies genetic changes associated with the evolution of vascular plants.</title>
        <authorList>
            <person name="Banks J.A."/>
            <person name="Nishiyama T."/>
            <person name="Hasebe M."/>
            <person name="Bowman J.L."/>
            <person name="Gribskov M."/>
            <person name="dePamphilis C."/>
            <person name="Albert V.A."/>
            <person name="Aono N."/>
            <person name="Aoyama T."/>
            <person name="Ambrose B.A."/>
            <person name="Ashton N.W."/>
            <person name="Axtell M.J."/>
            <person name="Barker E."/>
            <person name="Barker M.S."/>
            <person name="Bennetzen J.L."/>
            <person name="Bonawitz N.D."/>
            <person name="Chapple C."/>
            <person name="Cheng C."/>
            <person name="Correa L.G."/>
            <person name="Dacre M."/>
            <person name="DeBarry J."/>
            <person name="Dreyer I."/>
            <person name="Elias M."/>
            <person name="Engstrom E.M."/>
            <person name="Estelle M."/>
            <person name="Feng L."/>
            <person name="Finet C."/>
            <person name="Floyd S.K."/>
            <person name="Frommer W.B."/>
            <person name="Fujita T."/>
            <person name="Gramzow L."/>
            <person name="Gutensohn M."/>
            <person name="Harholt J."/>
            <person name="Hattori M."/>
            <person name="Heyl A."/>
            <person name="Hirai T."/>
            <person name="Hiwatashi Y."/>
            <person name="Ishikawa M."/>
            <person name="Iwata M."/>
            <person name="Karol K.G."/>
            <person name="Koehler B."/>
            <person name="Kolukisaoglu U."/>
            <person name="Kubo M."/>
            <person name="Kurata T."/>
            <person name="Lalonde S."/>
            <person name="Li K."/>
            <person name="Li Y."/>
            <person name="Litt A."/>
            <person name="Lyons E."/>
            <person name="Manning G."/>
            <person name="Maruyama T."/>
            <person name="Michael T.P."/>
            <person name="Mikami K."/>
            <person name="Miyazaki S."/>
            <person name="Morinaga S."/>
            <person name="Murata T."/>
            <person name="Mueller-Roeber B."/>
            <person name="Nelson D.R."/>
            <person name="Obara M."/>
            <person name="Oguri Y."/>
            <person name="Olmstead R.G."/>
            <person name="Onodera N."/>
            <person name="Petersen B.L."/>
            <person name="Pils B."/>
            <person name="Prigge M."/>
            <person name="Rensing S.A."/>
            <person name="Riano-Pachon D.M."/>
            <person name="Roberts A.W."/>
            <person name="Sato Y."/>
            <person name="Scheller H.V."/>
            <person name="Schulz B."/>
            <person name="Schulz C."/>
            <person name="Shakirov E.V."/>
            <person name="Shibagaki N."/>
            <person name="Shinohara N."/>
            <person name="Shippen D.E."/>
            <person name="Soerensen I."/>
            <person name="Sotooka R."/>
            <person name="Sugimoto N."/>
            <person name="Sugita M."/>
            <person name="Sumikawa N."/>
            <person name="Tanurdzic M."/>
            <person name="Theissen G."/>
            <person name="Ulvskov P."/>
            <person name="Wakazuki S."/>
            <person name="Weng J.K."/>
            <person name="Willats W.W."/>
            <person name="Wipf D."/>
            <person name="Wolf P.G."/>
            <person name="Yang L."/>
            <person name="Zimmer A.D."/>
            <person name="Zhu Q."/>
            <person name="Mitros T."/>
            <person name="Hellsten U."/>
            <person name="Loque D."/>
            <person name="Otillar R."/>
            <person name="Salamov A."/>
            <person name="Schmutz J."/>
            <person name="Shapiro H."/>
            <person name="Lindquist E."/>
            <person name="Lucas S."/>
            <person name="Rokhsar D."/>
            <person name="Grigoriev I.V."/>
        </authorList>
    </citation>
    <scope>NUCLEOTIDE SEQUENCE [LARGE SCALE GENOMIC DNA]</scope>
</reference>
<dbReference type="InterPro" id="IPR011990">
    <property type="entry name" value="TPR-like_helical_dom_sf"/>
</dbReference>
<dbReference type="STRING" id="88036.D8RPC5"/>
<dbReference type="PROSITE" id="PS51375">
    <property type="entry name" value="PPR"/>
    <property type="match status" value="1"/>
</dbReference>
<keyword evidence="1" id="KW-0677">Repeat</keyword>
<dbReference type="GO" id="GO:0005739">
    <property type="term" value="C:mitochondrion"/>
    <property type="evidence" value="ECO:0007669"/>
    <property type="project" value="UniProtKB-ARBA"/>
</dbReference>
<feature type="repeat" description="PPR" evidence="3">
    <location>
        <begin position="76"/>
        <end position="113"/>
    </location>
</feature>
<dbReference type="Gramene" id="EFJ26233">
    <property type="protein sequence ID" value="EFJ26233"/>
    <property type="gene ID" value="SELMODRAFT_98177"/>
</dbReference>
<dbReference type="InterPro" id="IPR002885">
    <property type="entry name" value="PPR_rpt"/>
</dbReference>
<protein>
    <recommendedName>
        <fullName evidence="6">Pentacotripeptide-repeat region of PRORP domain-containing protein</fullName>
    </recommendedName>
</protein>
<dbReference type="AlphaFoldDB" id="D8RPC5"/>
<dbReference type="eggNOG" id="KOG4197">
    <property type="taxonomic scope" value="Eukaryota"/>
</dbReference>
<evidence type="ECO:0000256" key="2">
    <source>
        <dbReference type="ARBA" id="ARBA00061659"/>
    </source>
</evidence>
<dbReference type="InParanoid" id="D8RPC5"/>
<dbReference type="PANTHER" id="PTHR47926">
    <property type="entry name" value="PENTATRICOPEPTIDE REPEAT-CONTAINING PROTEIN"/>
    <property type="match status" value="1"/>
</dbReference>
<dbReference type="FunFam" id="1.25.40.10:FF:000205">
    <property type="entry name" value="Pentatricopeptide repeat-containing protein, mitochondrial"/>
    <property type="match status" value="1"/>
</dbReference>